<evidence type="ECO:0000313" key="3">
    <source>
        <dbReference type="EMBL" id="KAG2496554.1"/>
    </source>
</evidence>
<sequence length="1113" mass="117201">MARTSDKLLLGVALVLFARTAYGQAQLTSLSSAVLVTSNADATVIRSVVDGNDTTVWQSGACFPNGYITRPAMNAALWRCNATSSGGCTASAGSTSLPSVTDGAAPGTSANIVAPLGGSAWVRVPLLGAPVTVARVGLRGIFPAAPASNPTAATAWLYVEIAPTVAGEQPRLVQVLAVNSSSSYAWLAAVGPWSGVSALYITAGATFAVTEAAAQTGPCYEGAAVDLGAEMDVGSVRVRYWPGSTVTASALLAAPDQGPSGLALAPGGLLASSTSLGFGGVTALVPTLDLSRLSALTLTLSPPIRARYIAVRHTVVEKDYSKAYVWGIDAFAPAPAPPPPPSPPPPPPPAEPVPDGWNALAGTVKAFSYGAKATVSSNPDPSALPCISDGNDNTQWQSDACHPTGYTLRPHMNPLLRLCATAGACTASAGSTDLASATDTSVYTSAIIAVPPGGGKAFLNVPIPGGPLEVKRVSLKAYSGASTPSVDVFLTFADGSRTKVYSLLPGSPDQYAWTRALGPWQNVVAVSVEASGGFSLTELAVQIAPCVEWAQVDMGKAYDVGMLRIRYWSPDALSSDFTVSEDGVSWDTIRSNMDPAMLSAVDIWLPALRRVRFMKITHRVKEDADWRKVYMWGMDAYDQYGRWGPPPAPVPHPVSLRSFLGVNGIWGWGFQEFSKTAVAKGKGPLYYTAIASRGRNYHGMNWDVRLPTNDPKYDTMSKTGTDAMWWLDWDREYVGWKSAGLKVDATFQFLADDQPVSTWGANVTATAYNLGYKFARHFGPGRAPPNVSLDTVEVGNEPWTYGADFYRKVLRGFAHGVKDADPTLRLLPCALQAAYPLAEAPDGGNFVGARIPYDVAPLLDGLNVHAYSWYNDIEAGGLRTGVHPEHPGTSMNEVNNFLSWRDVNMPGKPLWITEWGWDAHVPGEVCNTTVCVSQHAQALYAIRGLLVLARKGLAQATWFFYANADDGNGVFERSGLRGANNTGFPKLPVFVALESFMLRAGSLRFLGVAAERSGLYAYLLGPAPVPGASAVVDPVAAATHLMAWRPVAVGEGPEGDVAAWEGLALARSPGSQAWVFSGQGEAAVAVGDVVQGGGVGGAWSVRVSPAPLLIKLA</sequence>
<accession>A0A836C2G0</accession>
<comment type="caution">
    <text evidence="3">The sequence shown here is derived from an EMBL/GenBank/DDBJ whole genome shotgun (WGS) entry which is preliminary data.</text>
</comment>
<reference evidence="3" key="1">
    <citation type="journal article" date="2020" name="bioRxiv">
        <title>Comparative genomics of Chlamydomonas.</title>
        <authorList>
            <person name="Craig R.J."/>
            <person name="Hasan A.R."/>
            <person name="Ness R.W."/>
            <person name="Keightley P.D."/>
        </authorList>
    </citation>
    <scope>NUCLEOTIDE SEQUENCE</scope>
    <source>
        <strain evidence="3">CCAP 11/70</strain>
    </source>
</reference>
<feature type="region of interest" description="Disordered" evidence="1">
    <location>
        <begin position="336"/>
        <end position="356"/>
    </location>
</feature>
<keyword evidence="2" id="KW-0732">Signal</keyword>
<organism evidence="3 4">
    <name type="scientific">Edaphochlamys debaryana</name>
    <dbReference type="NCBI Taxonomy" id="47281"/>
    <lineage>
        <taxon>Eukaryota</taxon>
        <taxon>Viridiplantae</taxon>
        <taxon>Chlorophyta</taxon>
        <taxon>core chlorophytes</taxon>
        <taxon>Chlorophyceae</taxon>
        <taxon>CS clade</taxon>
        <taxon>Chlamydomonadales</taxon>
        <taxon>Chlamydomonadales incertae sedis</taxon>
        <taxon>Edaphochlamys</taxon>
    </lineage>
</organism>
<dbReference type="AlphaFoldDB" id="A0A836C2G0"/>
<feature type="signal peptide" evidence="2">
    <location>
        <begin position="1"/>
        <end position="25"/>
    </location>
</feature>
<dbReference type="Proteomes" id="UP000612055">
    <property type="component" value="Unassembled WGS sequence"/>
</dbReference>
<gene>
    <name evidence="3" type="ORF">HYH03_005377</name>
</gene>
<dbReference type="SUPFAM" id="SSF51445">
    <property type="entry name" value="(Trans)glycosidases"/>
    <property type="match status" value="1"/>
</dbReference>
<proteinExistence type="predicted"/>
<evidence type="ECO:0000256" key="2">
    <source>
        <dbReference type="SAM" id="SignalP"/>
    </source>
</evidence>
<dbReference type="InterPro" id="IPR017853">
    <property type="entry name" value="GH"/>
</dbReference>
<dbReference type="PANTHER" id="PTHR48125">
    <property type="entry name" value="LP07818P1"/>
    <property type="match status" value="1"/>
</dbReference>
<name>A0A836C2G0_9CHLO</name>
<feature type="chain" id="PRO_5032297030" evidence="2">
    <location>
        <begin position="26"/>
        <end position="1113"/>
    </location>
</feature>
<evidence type="ECO:0000313" key="4">
    <source>
        <dbReference type="Proteomes" id="UP000612055"/>
    </source>
</evidence>
<feature type="compositionally biased region" description="Pro residues" evidence="1">
    <location>
        <begin position="336"/>
        <end position="352"/>
    </location>
</feature>
<evidence type="ECO:0000256" key="1">
    <source>
        <dbReference type="SAM" id="MobiDB-lite"/>
    </source>
</evidence>
<keyword evidence="4" id="KW-1185">Reference proteome</keyword>
<dbReference type="PANTHER" id="PTHR48125:SF10">
    <property type="entry name" value="OS12G0136300 PROTEIN"/>
    <property type="match status" value="1"/>
</dbReference>
<protein>
    <submittedName>
        <fullName evidence="3">Uncharacterized protein</fullName>
    </submittedName>
</protein>
<dbReference type="Gene3D" id="3.20.20.80">
    <property type="entry name" value="Glycosidases"/>
    <property type="match status" value="1"/>
</dbReference>
<dbReference type="EMBL" id="JAEHOE010000018">
    <property type="protein sequence ID" value="KAG2496554.1"/>
    <property type="molecule type" value="Genomic_DNA"/>
</dbReference>
<dbReference type="OrthoDB" id="531889at2759"/>